<gene>
    <name evidence="7" type="ORF">EOD43_15590</name>
</gene>
<evidence type="ECO:0000313" key="7">
    <source>
        <dbReference type="EMBL" id="RVT90955.1"/>
    </source>
</evidence>
<proteinExistence type="predicted"/>
<evidence type="ECO:0000256" key="2">
    <source>
        <dbReference type="ARBA" id="ARBA00023125"/>
    </source>
</evidence>
<dbReference type="Gene3D" id="3.30.450.40">
    <property type="match status" value="1"/>
</dbReference>
<dbReference type="InterPro" id="IPR050707">
    <property type="entry name" value="HTH_MetabolicPath_Reg"/>
</dbReference>
<dbReference type="AlphaFoldDB" id="A0A437M048"/>
<name>A0A437M048_9SPHN</name>
<sequence>MPCPIERQSPERRAFGSRTASSMSEEVATLRKGLRLLLLINQYDGLTAGEAATHLDLNRTTTYRLLETMVDTGHIARDPYDHRYRATARAERLSLPDGEAEGWHADAIRPVLAGLGQRIAWPLSIATLDGDAIRIVHETDSDSALVTRRMPSGTRLPLLDTAAGLLFTAHASPDRRGELLARARSSLLTQPMNAGATLSELCDQIASDGYALVRQPASGTYVLAVPMIVDGAMTASLSVRIIERAMTAMSAIAAYLPLLREGADAIASAIRTPPADRVAGASARR</sequence>
<evidence type="ECO:0000259" key="6">
    <source>
        <dbReference type="PROSITE" id="PS51078"/>
    </source>
</evidence>
<feature type="domain" description="HTH iclR-type" evidence="5">
    <location>
        <begin position="27"/>
        <end position="88"/>
    </location>
</feature>
<organism evidence="7 8">
    <name type="scientific">Sphingomonas crocodyli</name>
    <dbReference type="NCBI Taxonomy" id="1979270"/>
    <lineage>
        <taxon>Bacteria</taxon>
        <taxon>Pseudomonadati</taxon>
        <taxon>Pseudomonadota</taxon>
        <taxon>Alphaproteobacteria</taxon>
        <taxon>Sphingomonadales</taxon>
        <taxon>Sphingomonadaceae</taxon>
        <taxon>Sphingomonas</taxon>
    </lineage>
</organism>
<dbReference type="InterPro" id="IPR036388">
    <property type="entry name" value="WH-like_DNA-bd_sf"/>
</dbReference>
<dbReference type="InterPro" id="IPR014757">
    <property type="entry name" value="Tscrpt_reg_IclR_C"/>
</dbReference>
<accession>A0A437M048</accession>
<dbReference type="SMART" id="SM00346">
    <property type="entry name" value="HTH_ICLR"/>
    <property type="match status" value="1"/>
</dbReference>
<dbReference type="Pfam" id="PF09339">
    <property type="entry name" value="HTH_IclR"/>
    <property type="match status" value="1"/>
</dbReference>
<dbReference type="PANTHER" id="PTHR30136:SF23">
    <property type="entry name" value="DNA-BINDING TRANSCRIPTIONAL ACTIVATOR MHPR"/>
    <property type="match status" value="1"/>
</dbReference>
<dbReference type="Pfam" id="PF01614">
    <property type="entry name" value="IclR_C"/>
    <property type="match status" value="1"/>
</dbReference>
<dbReference type="Gene3D" id="1.10.10.10">
    <property type="entry name" value="Winged helix-like DNA-binding domain superfamily/Winged helix DNA-binding domain"/>
    <property type="match status" value="1"/>
</dbReference>
<comment type="caution">
    <text evidence="7">The sequence shown here is derived from an EMBL/GenBank/DDBJ whole genome shotgun (WGS) entry which is preliminary data.</text>
</comment>
<evidence type="ECO:0000256" key="1">
    <source>
        <dbReference type="ARBA" id="ARBA00023015"/>
    </source>
</evidence>
<evidence type="ECO:0008006" key="9">
    <source>
        <dbReference type="Google" id="ProtNLM"/>
    </source>
</evidence>
<dbReference type="InterPro" id="IPR029016">
    <property type="entry name" value="GAF-like_dom_sf"/>
</dbReference>
<dbReference type="EMBL" id="SACN01000002">
    <property type="protein sequence ID" value="RVT90955.1"/>
    <property type="molecule type" value="Genomic_DNA"/>
</dbReference>
<feature type="region of interest" description="Disordered" evidence="4">
    <location>
        <begin position="1"/>
        <end position="22"/>
    </location>
</feature>
<dbReference type="SUPFAM" id="SSF55781">
    <property type="entry name" value="GAF domain-like"/>
    <property type="match status" value="1"/>
</dbReference>
<keyword evidence="8" id="KW-1185">Reference proteome</keyword>
<feature type="domain" description="IclR-ED" evidence="6">
    <location>
        <begin position="91"/>
        <end position="272"/>
    </location>
</feature>
<keyword evidence="1" id="KW-0805">Transcription regulation</keyword>
<dbReference type="InterPro" id="IPR036390">
    <property type="entry name" value="WH_DNA-bd_sf"/>
</dbReference>
<evidence type="ECO:0000259" key="5">
    <source>
        <dbReference type="PROSITE" id="PS51077"/>
    </source>
</evidence>
<evidence type="ECO:0000313" key="8">
    <source>
        <dbReference type="Proteomes" id="UP000282971"/>
    </source>
</evidence>
<evidence type="ECO:0000256" key="3">
    <source>
        <dbReference type="ARBA" id="ARBA00023163"/>
    </source>
</evidence>
<keyword evidence="3" id="KW-0804">Transcription</keyword>
<dbReference type="GO" id="GO:0003677">
    <property type="term" value="F:DNA binding"/>
    <property type="evidence" value="ECO:0007669"/>
    <property type="project" value="UniProtKB-KW"/>
</dbReference>
<dbReference type="GO" id="GO:0045892">
    <property type="term" value="P:negative regulation of DNA-templated transcription"/>
    <property type="evidence" value="ECO:0007669"/>
    <property type="project" value="TreeGrafter"/>
</dbReference>
<keyword evidence="2" id="KW-0238">DNA-binding</keyword>
<dbReference type="InterPro" id="IPR005471">
    <property type="entry name" value="Tscrpt_reg_IclR_N"/>
</dbReference>
<protein>
    <recommendedName>
        <fullName evidence="9">Transcriptional regulator</fullName>
    </recommendedName>
</protein>
<dbReference type="GO" id="GO:0003700">
    <property type="term" value="F:DNA-binding transcription factor activity"/>
    <property type="evidence" value="ECO:0007669"/>
    <property type="project" value="TreeGrafter"/>
</dbReference>
<evidence type="ECO:0000256" key="4">
    <source>
        <dbReference type="SAM" id="MobiDB-lite"/>
    </source>
</evidence>
<dbReference type="PANTHER" id="PTHR30136">
    <property type="entry name" value="HELIX-TURN-HELIX TRANSCRIPTIONAL REGULATOR, ICLR FAMILY"/>
    <property type="match status" value="1"/>
</dbReference>
<dbReference type="PROSITE" id="PS51077">
    <property type="entry name" value="HTH_ICLR"/>
    <property type="match status" value="1"/>
</dbReference>
<dbReference type="OrthoDB" id="6057486at2"/>
<dbReference type="PROSITE" id="PS51078">
    <property type="entry name" value="ICLR_ED"/>
    <property type="match status" value="1"/>
</dbReference>
<reference evidence="7 8" key="1">
    <citation type="submission" date="2019-01" db="EMBL/GenBank/DDBJ databases">
        <authorList>
            <person name="Chen W.-M."/>
        </authorList>
    </citation>
    <scope>NUCLEOTIDE SEQUENCE [LARGE SCALE GENOMIC DNA]</scope>
    <source>
        <strain evidence="7 8">CCP-7</strain>
    </source>
</reference>
<dbReference type="Proteomes" id="UP000282971">
    <property type="component" value="Unassembled WGS sequence"/>
</dbReference>
<dbReference type="SUPFAM" id="SSF46785">
    <property type="entry name" value="Winged helix' DNA-binding domain"/>
    <property type="match status" value="1"/>
</dbReference>